<feature type="transmembrane region" description="Helical" evidence="1">
    <location>
        <begin position="139"/>
        <end position="159"/>
    </location>
</feature>
<reference evidence="2 3" key="1">
    <citation type="journal article" date="2011" name="Int. J. Syst. Evol. Microbiol.">
        <title>Zhongshania antarctica gen. nov., sp. nov. and Zhongshania guokunii sp. nov., gammaproteobacteria respectively isolated from coastal attached (fast) ice and surface seawater of the Antarctic.</title>
        <authorList>
            <person name="Li H.J."/>
            <person name="Zhang X.Y."/>
            <person name="Chen C.X."/>
            <person name="Zhang Y.J."/>
            <person name="Gao Z.M."/>
            <person name="Yu Y."/>
            <person name="Chen X.L."/>
            <person name="Chen B."/>
            <person name="Zhang Y.Z."/>
        </authorList>
    </citation>
    <scope>NUCLEOTIDE SEQUENCE [LARGE SCALE GENOMIC DNA]</scope>
    <source>
        <strain evidence="2 3">15-R06ZXC-3</strain>
    </source>
</reference>
<dbReference type="RefSeq" id="WP_368391269.1">
    <property type="nucleotide sequence ID" value="NZ_JBFRYC010000003.1"/>
</dbReference>
<keyword evidence="1" id="KW-0472">Membrane</keyword>
<evidence type="ECO:0000313" key="2">
    <source>
        <dbReference type="EMBL" id="MEX1661163.1"/>
    </source>
</evidence>
<evidence type="ECO:0008006" key="4">
    <source>
        <dbReference type="Google" id="ProtNLM"/>
    </source>
</evidence>
<dbReference type="EMBL" id="JBFRYC010000003">
    <property type="protein sequence ID" value="MEX1661163.1"/>
    <property type="molecule type" value="Genomic_DNA"/>
</dbReference>
<keyword evidence="3" id="KW-1185">Reference proteome</keyword>
<feature type="transmembrane region" description="Helical" evidence="1">
    <location>
        <begin position="179"/>
        <end position="201"/>
    </location>
</feature>
<feature type="transmembrane region" description="Helical" evidence="1">
    <location>
        <begin position="53"/>
        <end position="82"/>
    </location>
</feature>
<gene>
    <name evidence="2" type="ORF">AB4874_05800</name>
</gene>
<comment type="caution">
    <text evidence="2">The sequence shown here is derived from an EMBL/GenBank/DDBJ whole genome shotgun (WGS) entry which is preliminary data.</text>
</comment>
<name>A0ABV3THW4_9RHOB</name>
<feature type="transmembrane region" description="Helical" evidence="1">
    <location>
        <begin position="94"/>
        <end position="118"/>
    </location>
</feature>
<evidence type="ECO:0000313" key="3">
    <source>
        <dbReference type="Proteomes" id="UP001557465"/>
    </source>
</evidence>
<protein>
    <recommendedName>
        <fullName evidence="4">Glycerophosphoryl diester phosphodiesterase membrane domain-containing protein</fullName>
    </recommendedName>
</protein>
<keyword evidence="1" id="KW-0812">Transmembrane</keyword>
<evidence type="ECO:0000256" key="1">
    <source>
        <dbReference type="SAM" id="Phobius"/>
    </source>
</evidence>
<accession>A0ABV3THW4</accession>
<feature type="transmembrane region" description="Helical" evidence="1">
    <location>
        <begin position="12"/>
        <end position="32"/>
    </location>
</feature>
<organism evidence="2 3">
    <name type="scientific">Thioclava arctica</name>
    <dbReference type="NCBI Taxonomy" id="3238301"/>
    <lineage>
        <taxon>Bacteria</taxon>
        <taxon>Pseudomonadati</taxon>
        <taxon>Pseudomonadota</taxon>
        <taxon>Alphaproteobacteria</taxon>
        <taxon>Rhodobacterales</taxon>
        <taxon>Paracoccaceae</taxon>
        <taxon>Thioclava</taxon>
    </lineage>
</organism>
<dbReference type="Proteomes" id="UP001557465">
    <property type="component" value="Unassembled WGS sequence"/>
</dbReference>
<keyword evidence="1" id="KW-1133">Transmembrane helix</keyword>
<proteinExistence type="predicted"/>
<sequence>MAVPPSSALLYFLLFVIAQFVLATASVNWHRFILCNESCGWLPRINLRRSLRYFLRAFIIVAMLMLVGILLSVVVIVLLMLFEKIIGSDTAGLIAGGVSTVIILVWMVALFLRFSVALPGAALDTLGLRAALRATRGQGWLFVTLSVIAVLVVFLGAMFNSLVALLPGGAWDVGFVAQLGVDFVVTMLGLSLLTTLYGVFVENRELV</sequence>